<dbReference type="EMBL" id="JACDUR010000006">
    <property type="protein sequence ID" value="MBA2894495.1"/>
    <property type="molecule type" value="Genomic_DNA"/>
</dbReference>
<proteinExistence type="predicted"/>
<evidence type="ECO:0000313" key="2">
    <source>
        <dbReference type="EMBL" id="MBA2894495.1"/>
    </source>
</evidence>
<dbReference type="Pfam" id="PF01663">
    <property type="entry name" value="Phosphodiest"/>
    <property type="match status" value="1"/>
</dbReference>
<dbReference type="InterPro" id="IPR017850">
    <property type="entry name" value="Alkaline_phosphatase_core_sf"/>
</dbReference>
<dbReference type="GO" id="GO:0016787">
    <property type="term" value="F:hydrolase activity"/>
    <property type="evidence" value="ECO:0007669"/>
    <property type="project" value="UniProtKB-ARBA"/>
</dbReference>
<name>A0A7W0CNR1_9ACTN</name>
<evidence type="ECO:0000313" key="3">
    <source>
        <dbReference type="Proteomes" id="UP000530928"/>
    </source>
</evidence>
<gene>
    <name evidence="2" type="ORF">HNR30_005867</name>
</gene>
<feature type="region of interest" description="Disordered" evidence="1">
    <location>
        <begin position="41"/>
        <end position="92"/>
    </location>
</feature>
<accession>A0A7W0CNR1</accession>
<organism evidence="2 3">
    <name type="scientific">Nonomuraea soli</name>
    <dbReference type="NCBI Taxonomy" id="1032476"/>
    <lineage>
        <taxon>Bacteria</taxon>
        <taxon>Bacillati</taxon>
        <taxon>Actinomycetota</taxon>
        <taxon>Actinomycetes</taxon>
        <taxon>Streptosporangiales</taxon>
        <taxon>Streptosporangiaceae</taxon>
        <taxon>Nonomuraea</taxon>
    </lineage>
</organism>
<dbReference type="Proteomes" id="UP000530928">
    <property type="component" value="Unassembled WGS sequence"/>
</dbReference>
<dbReference type="PANTHER" id="PTHR10151:SF120">
    <property type="entry name" value="BIS(5'-ADENOSYL)-TRIPHOSPHATASE"/>
    <property type="match status" value="1"/>
</dbReference>
<dbReference type="SUPFAM" id="SSF53649">
    <property type="entry name" value="Alkaline phosphatase-like"/>
    <property type="match status" value="1"/>
</dbReference>
<dbReference type="Gene3D" id="3.40.720.10">
    <property type="entry name" value="Alkaline Phosphatase, subunit A"/>
    <property type="match status" value="1"/>
</dbReference>
<comment type="caution">
    <text evidence="2">The sequence shown here is derived from an EMBL/GenBank/DDBJ whole genome shotgun (WGS) entry which is preliminary data.</text>
</comment>
<dbReference type="InterPro" id="IPR002591">
    <property type="entry name" value="Phosphodiest/P_Trfase"/>
</dbReference>
<evidence type="ECO:0008006" key="4">
    <source>
        <dbReference type="Google" id="ProtNLM"/>
    </source>
</evidence>
<keyword evidence="3" id="KW-1185">Reference proteome</keyword>
<sequence>MNKVLVVGMDGLRVDRVHAVRPPVLIGLMSSGVYGTSRLPYGETAAPKTESPGEIVESAEGDGRDTGGPEAEGGPVAGTGGRRITARTDSGPGWSSIATGVWPDKHGVADNGFAGADYATYPDFLTRAKRADPSLTTYAIFSWAALAEHGAFGTEIDERVVYDGYADGFGACDKKIADAAERHLLHENPDASFVYFGDTDEIAHDLGPLCEEYTAALLLQDEVLGRLLTSVRGRPSYAEERWTVVVTTDHGHVDAGGHGGTSDEERTVFVIVAELDRDRPAALEEPRLVDVAPTVLQRLGVTIDPSWGLDGRPLG</sequence>
<dbReference type="PANTHER" id="PTHR10151">
    <property type="entry name" value="ECTONUCLEOTIDE PYROPHOSPHATASE/PHOSPHODIESTERASE"/>
    <property type="match status" value="1"/>
</dbReference>
<reference evidence="2 3" key="1">
    <citation type="submission" date="2020-07" db="EMBL/GenBank/DDBJ databases">
        <title>Genomic Encyclopedia of Type Strains, Phase IV (KMG-IV): sequencing the most valuable type-strain genomes for metagenomic binning, comparative biology and taxonomic classification.</title>
        <authorList>
            <person name="Goeker M."/>
        </authorList>
    </citation>
    <scope>NUCLEOTIDE SEQUENCE [LARGE SCALE GENOMIC DNA]</scope>
    <source>
        <strain evidence="2 3">DSM 45533</strain>
    </source>
</reference>
<dbReference type="RefSeq" id="WP_220134142.1">
    <property type="nucleotide sequence ID" value="NZ_BAABAM010000004.1"/>
</dbReference>
<protein>
    <recommendedName>
        <fullName evidence="4">Phosphodiesterase</fullName>
    </recommendedName>
</protein>
<dbReference type="AlphaFoldDB" id="A0A7W0CNR1"/>
<evidence type="ECO:0000256" key="1">
    <source>
        <dbReference type="SAM" id="MobiDB-lite"/>
    </source>
</evidence>